<reference evidence="2" key="1">
    <citation type="journal article" date="2019" name="bioRxiv">
        <title>The Genome of the Zebra Mussel, Dreissena polymorpha: A Resource for Invasive Species Research.</title>
        <authorList>
            <person name="McCartney M.A."/>
            <person name="Auch B."/>
            <person name="Kono T."/>
            <person name="Mallez S."/>
            <person name="Zhang Y."/>
            <person name="Obille A."/>
            <person name="Becker A."/>
            <person name="Abrahante J.E."/>
            <person name="Garbe J."/>
            <person name="Badalamenti J.P."/>
            <person name="Herman A."/>
            <person name="Mangelson H."/>
            <person name="Liachko I."/>
            <person name="Sullivan S."/>
            <person name="Sone E.D."/>
            <person name="Koren S."/>
            <person name="Silverstein K.A.T."/>
            <person name="Beckman K.B."/>
            <person name="Gohl D.M."/>
        </authorList>
    </citation>
    <scope>NUCLEOTIDE SEQUENCE</scope>
    <source>
        <strain evidence="2">Duluth1</strain>
        <tissue evidence="2">Whole animal</tissue>
    </source>
</reference>
<dbReference type="EMBL" id="JAIWYP010000001">
    <property type="protein sequence ID" value="KAH3881883.1"/>
    <property type="molecule type" value="Genomic_DNA"/>
</dbReference>
<keyword evidence="3" id="KW-1185">Reference proteome</keyword>
<dbReference type="Proteomes" id="UP000828390">
    <property type="component" value="Unassembled WGS sequence"/>
</dbReference>
<evidence type="ECO:0000313" key="3">
    <source>
        <dbReference type="Proteomes" id="UP000828390"/>
    </source>
</evidence>
<evidence type="ECO:0000313" key="2">
    <source>
        <dbReference type="EMBL" id="KAH3881883.1"/>
    </source>
</evidence>
<organism evidence="2 3">
    <name type="scientific">Dreissena polymorpha</name>
    <name type="common">Zebra mussel</name>
    <name type="synonym">Mytilus polymorpha</name>
    <dbReference type="NCBI Taxonomy" id="45954"/>
    <lineage>
        <taxon>Eukaryota</taxon>
        <taxon>Metazoa</taxon>
        <taxon>Spiralia</taxon>
        <taxon>Lophotrochozoa</taxon>
        <taxon>Mollusca</taxon>
        <taxon>Bivalvia</taxon>
        <taxon>Autobranchia</taxon>
        <taxon>Heteroconchia</taxon>
        <taxon>Euheterodonta</taxon>
        <taxon>Imparidentia</taxon>
        <taxon>Neoheterodontei</taxon>
        <taxon>Myida</taxon>
        <taxon>Dreissenoidea</taxon>
        <taxon>Dreissenidae</taxon>
        <taxon>Dreissena</taxon>
    </lineage>
</organism>
<dbReference type="AlphaFoldDB" id="A0A9D4MQX7"/>
<protein>
    <submittedName>
        <fullName evidence="2">Uncharacterized protein</fullName>
    </submittedName>
</protein>
<accession>A0A9D4MQX7</accession>
<sequence>MWELSLQTPHVGAFRPNTPCGSVPSKHPTWERSPQHQVLALGPGNGLESVSNK</sequence>
<evidence type="ECO:0000256" key="1">
    <source>
        <dbReference type="SAM" id="MobiDB-lite"/>
    </source>
</evidence>
<proteinExistence type="predicted"/>
<reference evidence="2" key="2">
    <citation type="submission" date="2020-11" db="EMBL/GenBank/DDBJ databases">
        <authorList>
            <person name="McCartney M.A."/>
            <person name="Auch B."/>
            <person name="Kono T."/>
            <person name="Mallez S."/>
            <person name="Becker A."/>
            <person name="Gohl D.M."/>
            <person name="Silverstein K.A.T."/>
            <person name="Koren S."/>
            <person name="Bechman K.B."/>
            <person name="Herman A."/>
            <person name="Abrahante J.E."/>
            <person name="Garbe J."/>
        </authorList>
    </citation>
    <scope>NUCLEOTIDE SEQUENCE</scope>
    <source>
        <strain evidence="2">Duluth1</strain>
        <tissue evidence="2">Whole animal</tissue>
    </source>
</reference>
<comment type="caution">
    <text evidence="2">The sequence shown here is derived from an EMBL/GenBank/DDBJ whole genome shotgun (WGS) entry which is preliminary data.</text>
</comment>
<gene>
    <name evidence="2" type="ORF">DPMN_005810</name>
</gene>
<name>A0A9D4MQX7_DREPO</name>
<feature type="region of interest" description="Disordered" evidence="1">
    <location>
        <begin position="13"/>
        <end position="53"/>
    </location>
</feature>